<proteinExistence type="predicted"/>
<reference evidence="1" key="1">
    <citation type="submission" date="2020-04" db="EMBL/GenBank/DDBJ databases">
        <title>Deep metagenomics examines the oral microbiome during advanced dental caries in children, revealing novel taxa and co-occurrences with host molecules.</title>
        <authorList>
            <person name="Baker J.L."/>
            <person name="Morton J.T."/>
            <person name="Dinis M."/>
            <person name="Alvarez R."/>
            <person name="Tran N.C."/>
            <person name="Knight R."/>
            <person name="Edlund A."/>
        </authorList>
    </citation>
    <scope>NUCLEOTIDE SEQUENCE</scope>
    <source>
        <strain evidence="1">JCVI_23_bin.11</strain>
    </source>
</reference>
<protein>
    <submittedName>
        <fullName evidence="1">Uncharacterized protein</fullName>
    </submittedName>
</protein>
<dbReference type="EMBL" id="JABZRE010000002">
    <property type="protein sequence ID" value="MBF1306426.1"/>
    <property type="molecule type" value="Genomic_DNA"/>
</dbReference>
<gene>
    <name evidence="1" type="ORF">HXM94_01365</name>
</gene>
<sequence length="222" mass="25959">MKTKSDQLSFIKNWSLGNKNIKEVFESHSLFVSENFNELVENDFIKSILQFKIKEKSAILQTLLILSFYKDSESIKGDLEKALKLINKISLIDNRFKFKELPKLFKESNLWKRVFFEVGDLNNLRKEFDDAIELILFIDKNGYYSVDTEQYKSNNQTINEFLNSVKVLGVLTTSININNENNNNRSGFIEEFGFAYLSALIIQDFDFLVEEVYNIAQKLENK</sequence>
<comment type="caution">
    <text evidence="1">The sequence shown here is derived from an EMBL/GenBank/DDBJ whole genome shotgun (WGS) entry which is preliminary data.</text>
</comment>
<evidence type="ECO:0000313" key="1">
    <source>
        <dbReference type="EMBL" id="MBF1306426.1"/>
    </source>
</evidence>
<evidence type="ECO:0000313" key="2">
    <source>
        <dbReference type="Proteomes" id="UP000758611"/>
    </source>
</evidence>
<name>A0A930H343_9FIRM</name>
<dbReference type="Proteomes" id="UP000758611">
    <property type="component" value="Unassembled WGS sequence"/>
</dbReference>
<dbReference type="AlphaFoldDB" id="A0A930H343"/>
<dbReference type="RefSeq" id="WP_278476993.1">
    <property type="nucleotide sequence ID" value="NZ_JABZRE010000002.1"/>
</dbReference>
<organism evidence="1 2">
    <name type="scientific">Parvimonas micra</name>
    <dbReference type="NCBI Taxonomy" id="33033"/>
    <lineage>
        <taxon>Bacteria</taxon>
        <taxon>Bacillati</taxon>
        <taxon>Bacillota</taxon>
        <taxon>Tissierellia</taxon>
        <taxon>Tissierellales</taxon>
        <taxon>Peptoniphilaceae</taxon>
        <taxon>Parvimonas</taxon>
    </lineage>
</organism>
<accession>A0A930H343</accession>